<feature type="domain" description="PIN" evidence="1">
    <location>
        <begin position="4"/>
        <end position="118"/>
    </location>
</feature>
<dbReference type="CDD" id="cd18692">
    <property type="entry name" value="PIN_VapC-like"/>
    <property type="match status" value="1"/>
</dbReference>
<dbReference type="InterPro" id="IPR029060">
    <property type="entry name" value="PIN-like_dom_sf"/>
</dbReference>
<dbReference type="AlphaFoldDB" id="A0A9X1PGZ9"/>
<protein>
    <submittedName>
        <fullName evidence="2">PIN domain-containing protein</fullName>
    </submittedName>
</protein>
<name>A0A9X1PGZ9_9BACT</name>
<dbReference type="InterPro" id="IPR002716">
    <property type="entry name" value="PIN_dom"/>
</dbReference>
<dbReference type="Gene3D" id="3.40.50.1010">
    <property type="entry name" value="5'-nuclease"/>
    <property type="match status" value="1"/>
</dbReference>
<organism evidence="2 3">
    <name type="scientific">Dyadobacter chenwenxiniae</name>
    <dbReference type="NCBI Taxonomy" id="2906456"/>
    <lineage>
        <taxon>Bacteria</taxon>
        <taxon>Pseudomonadati</taxon>
        <taxon>Bacteroidota</taxon>
        <taxon>Cytophagia</taxon>
        <taxon>Cytophagales</taxon>
        <taxon>Spirosomataceae</taxon>
        <taxon>Dyadobacter</taxon>
    </lineage>
</organism>
<sequence length="133" mass="15193">MNKIALDTNVLVYLYDLSDEKKRRISESLLAVKPAISVQVISEYLNVTKRLQKLPKLEVLEKCISLLAFCDIIPINIRTMDKASFLLSKYDFQLFDSIIVASALEANCSILYSEDLQHNQLIENKLTIVNPFI</sequence>
<dbReference type="EMBL" id="JAJTTC010000001">
    <property type="protein sequence ID" value="MCF0061052.1"/>
    <property type="molecule type" value="Genomic_DNA"/>
</dbReference>
<keyword evidence="3" id="KW-1185">Reference proteome</keyword>
<dbReference type="SUPFAM" id="SSF88723">
    <property type="entry name" value="PIN domain-like"/>
    <property type="match status" value="1"/>
</dbReference>
<evidence type="ECO:0000259" key="1">
    <source>
        <dbReference type="Pfam" id="PF01850"/>
    </source>
</evidence>
<gene>
    <name evidence="2" type="ORF">LXM26_06080</name>
</gene>
<proteinExistence type="predicted"/>
<dbReference type="Pfam" id="PF01850">
    <property type="entry name" value="PIN"/>
    <property type="match status" value="1"/>
</dbReference>
<dbReference type="RefSeq" id="WP_234654147.1">
    <property type="nucleotide sequence ID" value="NZ_CP094997.1"/>
</dbReference>
<evidence type="ECO:0000313" key="3">
    <source>
        <dbReference type="Proteomes" id="UP001139000"/>
    </source>
</evidence>
<comment type="caution">
    <text evidence="2">The sequence shown here is derived from an EMBL/GenBank/DDBJ whole genome shotgun (WGS) entry which is preliminary data.</text>
</comment>
<dbReference type="Proteomes" id="UP001139000">
    <property type="component" value="Unassembled WGS sequence"/>
</dbReference>
<reference evidence="2" key="1">
    <citation type="submission" date="2021-12" db="EMBL/GenBank/DDBJ databases">
        <title>Novel species in genus Dyadobacter.</title>
        <authorList>
            <person name="Ma C."/>
        </authorList>
    </citation>
    <scope>NUCLEOTIDE SEQUENCE</scope>
    <source>
        <strain evidence="2">LJ419</strain>
    </source>
</reference>
<evidence type="ECO:0000313" key="2">
    <source>
        <dbReference type="EMBL" id="MCF0061052.1"/>
    </source>
</evidence>
<accession>A0A9X1PGZ9</accession>